<dbReference type="Proteomes" id="UP000465778">
    <property type="component" value="Unassembled WGS sequence"/>
</dbReference>
<sequence>YVGPLVNDSQQHMLKEWVMSRYDQGLRAVLWER</sequence>
<comment type="caution">
    <text evidence="1">The sequence shown here is derived from an EMBL/GenBank/DDBJ whole genome shotgun (WGS) entry which is preliminary data.</text>
</comment>
<protein>
    <submittedName>
        <fullName evidence="1">Uncharacterized protein</fullName>
    </submittedName>
</protein>
<reference evidence="1 2" key="1">
    <citation type="journal article" date="2020" name="G3 (Bethesda)">
        <title>Whole Genome Sequencing and Comparative Genomics of Two Nematicidal Bacillus Strains Reveals a Wide Range of Possible Virulence Factors.</title>
        <authorList>
            <person name="Susic N."/>
            <person name="Janezic S."/>
            <person name="Rupnik M."/>
            <person name="Geric Stare B."/>
        </authorList>
    </citation>
    <scope>NUCLEOTIDE SEQUENCE [LARGE SCALE GENOMIC DNA]</scope>
    <source>
        <strain evidence="1 2">I-1582</strain>
    </source>
</reference>
<proteinExistence type="predicted"/>
<accession>A0A800MV78</accession>
<name>A0A800MV78_CYTFI</name>
<feature type="non-terminal residue" evidence="1">
    <location>
        <position position="1"/>
    </location>
</feature>
<gene>
    <name evidence="1" type="ORF">KIS1582_3122</name>
</gene>
<organism evidence="1 2">
    <name type="scientific">Cytobacillus firmus</name>
    <name type="common">Bacillus firmus</name>
    <dbReference type="NCBI Taxonomy" id="1399"/>
    <lineage>
        <taxon>Bacteria</taxon>
        <taxon>Bacillati</taxon>
        <taxon>Bacillota</taxon>
        <taxon>Bacilli</taxon>
        <taxon>Bacillales</taxon>
        <taxon>Bacillaceae</taxon>
        <taxon>Cytobacillus</taxon>
    </lineage>
</organism>
<evidence type="ECO:0000313" key="1">
    <source>
        <dbReference type="EMBL" id="KAF0823054.1"/>
    </source>
</evidence>
<dbReference type="AlphaFoldDB" id="A0A800MV78"/>
<evidence type="ECO:0000313" key="2">
    <source>
        <dbReference type="Proteomes" id="UP000465778"/>
    </source>
</evidence>
<dbReference type="EMBL" id="VDEM01000039">
    <property type="protein sequence ID" value="KAF0823054.1"/>
    <property type="molecule type" value="Genomic_DNA"/>
</dbReference>